<dbReference type="GO" id="GO:0003684">
    <property type="term" value="F:damaged DNA binding"/>
    <property type="evidence" value="ECO:0007669"/>
    <property type="project" value="TreeGrafter"/>
</dbReference>
<sequence>MVLTRGRDQLSFDMMTSDIGGSVVRNYGRLLLEMVSIVPDGVEMMQHKLAFIETLDVVETILALDNYSKACDSGRGAVFFSVASGKVAQGIDFVDIMDDW</sequence>
<keyword evidence="2" id="KW-1185">Reference proteome</keyword>
<proteinExistence type="predicted"/>
<dbReference type="AlphaFoldDB" id="A0AAW1WJA4"/>
<evidence type="ECO:0000313" key="2">
    <source>
        <dbReference type="Proteomes" id="UP001457282"/>
    </source>
</evidence>
<name>A0AAW1WJA4_RUBAR</name>
<dbReference type="PANTHER" id="PTHR11472">
    <property type="entry name" value="DNA REPAIR DEAD HELICASE RAD3/XP-D SUBFAMILY MEMBER"/>
    <property type="match status" value="1"/>
</dbReference>
<dbReference type="EMBL" id="JBEDUW010000006">
    <property type="protein sequence ID" value="KAK9924019.1"/>
    <property type="molecule type" value="Genomic_DNA"/>
</dbReference>
<dbReference type="Gene3D" id="3.40.50.300">
    <property type="entry name" value="P-loop containing nucleotide triphosphate hydrolases"/>
    <property type="match status" value="1"/>
</dbReference>
<dbReference type="GO" id="GO:0045951">
    <property type="term" value="P:positive regulation of mitotic recombination"/>
    <property type="evidence" value="ECO:0007669"/>
    <property type="project" value="TreeGrafter"/>
</dbReference>
<evidence type="ECO:0000313" key="1">
    <source>
        <dbReference type="EMBL" id="KAK9924019.1"/>
    </source>
</evidence>
<protein>
    <submittedName>
        <fullName evidence="1">Uncharacterized protein</fullName>
    </submittedName>
</protein>
<reference evidence="1 2" key="1">
    <citation type="journal article" date="2023" name="G3 (Bethesda)">
        <title>A chromosome-length genome assembly and annotation of blackberry (Rubus argutus, cv. 'Hillquist').</title>
        <authorList>
            <person name="Bruna T."/>
            <person name="Aryal R."/>
            <person name="Dudchenko O."/>
            <person name="Sargent D.J."/>
            <person name="Mead D."/>
            <person name="Buti M."/>
            <person name="Cavallini A."/>
            <person name="Hytonen T."/>
            <person name="Andres J."/>
            <person name="Pham M."/>
            <person name="Weisz D."/>
            <person name="Mascagni F."/>
            <person name="Usai G."/>
            <person name="Natali L."/>
            <person name="Bassil N."/>
            <person name="Fernandez G.E."/>
            <person name="Lomsadze A."/>
            <person name="Armour M."/>
            <person name="Olukolu B."/>
            <person name="Poorten T."/>
            <person name="Britton C."/>
            <person name="Davik J."/>
            <person name="Ashrafi H."/>
            <person name="Aiden E.L."/>
            <person name="Borodovsky M."/>
            <person name="Worthington M."/>
        </authorList>
    </citation>
    <scope>NUCLEOTIDE SEQUENCE [LARGE SCALE GENOMIC DNA]</scope>
    <source>
        <strain evidence="1">PI 553951</strain>
    </source>
</reference>
<dbReference type="Proteomes" id="UP001457282">
    <property type="component" value="Unassembled WGS sequence"/>
</dbReference>
<dbReference type="InterPro" id="IPR027417">
    <property type="entry name" value="P-loop_NTPase"/>
</dbReference>
<dbReference type="GO" id="GO:0006366">
    <property type="term" value="P:transcription by RNA polymerase II"/>
    <property type="evidence" value="ECO:0007669"/>
    <property type="project" value="TreeGrafter"/>
</dbReference>
<dbReference type="PANTHER" id="PTHR11472:SF1">
    <property type="entry name" value="GENERAL TRANSCRIPTION AND DNA REPAIR FACTOR IIH HELICASE SUBUNIT XPD"/>
    <property type="match status" value="1"/>
</dbReference>
<gene>
    <name evidence="1" type="ORF">M0R45_032409</name>
</gene>
<comment type="caution">
    <text evidence="1">The sequence shown here is derived from an EMBL/GenBank/DDBJ whole genome shotgun (WGS) entry which is preliminary data.</text>
</comment>
<dbReference type="GO" id="GO:0005634">
    <property type="term" value="C:nucleus"/>
    <property type="evidence" value="ECO:0007669"/>
    <property type="project" value="TreeGrafter"/>
</dbReference>
<dbReference type="GO" id="GO:0003678">
    <property type="term" value="F:DNA helicase activity"/>
    <property type="evidence" value="ECO:0007669"/>
    <property type="project" value="TreeGrafter"/>
</dbReference>
<dbReference type="InterPro" id="IPR045028">
    <property type="entry name" value="DinG/Rad3-like"/>
</dbReference>
<organism evidence="1 2">
    <name type="scientific">Rubus argutus</name>
    <name type="common">Southern blackberry</name>
    <dbReference type="NCBI Taxonomy" id="59490"/>
    <lineage>
        <taxon>Eukaryota</taxon>
        <taxon>Viridiplantae</taxon>
        <taxon>Streptophyta</taxon>
        <taxon>Embryophyta</taxon>
        <taxon>Tracheophyta</taxon>
        <taxon>Spermatophyta</taxon>
        <taxon>Magnoliopsida</taxon>
        <taxon>eudicotyledons</taxon>
        <taxon>Gunneridae</taxon>
        <taxon>Pentapetalae</taxon>
        <taxon>rosids</taxon>
        <taxon>fabids</taxon>
        <taxon>Rosales</taxon>
        <taxon>Rosaceae</taxon>
        <taxon>Rosoideae</taxon>
        <taxon>Rosoideae incertae sedis</taxon>
        <taxon>Rubus</taxon>
    </lineage>
</organism>
<accession>A0AAW1WJA4</accession>